<comment type="caution">
    <text evidence="1">The sequence shown here is derived from an EMBL/GenBank/DDBJ whole genome shotgun (WGS) entry which is preliminary data.</text>
</comment>
<dbReference type="EMBL" id="AWWV01016424">
    <property type="protein sequence ID" value="OMO49657.1"/>
    <property type="molecule type" value="Genomic_DNA"/>
</dbReference>
<dbReference type="AlphaFoldDB" id="A0A1R3FV04"/>
<accession>A0A1R3FV04</accession>
<reference evidence="1 2" key="1">
    <citation type="submission" date="2013-09" db="EMBL/GenBank/DDBJ databases">
        <title>Corchorus capsularis genome sequencing.</title>
        <authorList>
            <person name="Alam M."/>
            <person name="Haque M.S."/>
            <person name="Islam M.S."/>
            <person name="Emdad E.M."/>
            <person name="Islam M.M."/>
            <person name="Ahmed B."/>
            <person name="Halim A."/>
            <person name="Hossen Q.M.M."/>
            <person name="Hossain M.Z."/>
            <person name="Ahmed R."/>
            <person name="Khan M.M."/>
            <person name="Islam R."/>
            <person name="Rashid M.M."/>
            <person name="Khan S.A."/>
            <person name="Rahman M.S."/>
            <person name="Alam M."/>
        </authorList>
    </citation>
    <scope>NUCLEOTIDE SEQUENCE [LARGE SCALE GENOMIC DNA]</scope>
    <source>
        <strain evidence="2">cv. CVL-1</strain>
        <tissue evidence="1">Whole seedling</tissue>
    </source>
</reference>
<evidence type="ECO:0000313" key="2">
    <source>
        <dbReference type="Proteomes" id="UP000188268"/>
    </source>
</evidence>
<keyword evidence="2" id="KW-1185">Reference proteome</keyword>
<dbReference type="Gramene" id="OMO49657">
    <property type="protein sequence ID" value="OMO49657"/>
    <property type="gene ID" value="CCACVL1_30869"/>
</dbReference>
<protein>
    <submittedName>
        <fullName evidence="1">Uncharacterized protein</fullName>
    </submittedName>
</protein>
<evidence type="ECO:0000313" key="1">
    <source>
        <dbReference type="EMBL" id="OMO49657.1"/>
    </source>
</evidence>
<dbReference type="Proteomes" id="UP000188268">
    <property type="component" value="Unassembled WGS sequence"/>
</dbReference>
<proteinExistence type="predicted"/>
<name>A0A1R3FV04_COCAP</name>
<sequence>MTVKLSMIPDPAIKIIEYLKGGAKGSQNDPIEKRR</sequence>
<organism evidence="1 2">
    <name type="scientific">Corchorus capsularis</name>
    <name type="common">Jute</name>
    <dbReference type="NCBI Taxonomy" id="210143"/>
    <lineage>
        <taxon>Eukaryota</taxon>
        <taxon>Viridiplantae</taxon>
        <taxon>Streptophyta</taxon>
        <taxon>Embryophyta</taxon>
        <taxon>Tracheophyta</taxon>
        <taxon>Spermatophyta</taxon>
        <taxon>Magnoliopsida</taxon>
        <taxon>eudicotyledons</taxon>
        <taxon>Gunneridae</taxon>
        <taxon>Pentapetalae</taxon>
        <taxon>rosids</taxon>
        <taxon>malvids</taxon>
        <taxon>Malvales</taxon>
        <taxon>Malvaceae</taxon>
        <taxon>Grewioideae</taxon>
        <taxon>Apeibeae</taxon>
        <taxon>Corchorus</taxon>
    </lineage>
</organism>
<gene>
    <name evidence="1" type="ORF">CCACVL1_30869</name>
</gene>